<evidence type="ECO:0000313" key="6">
    <source>
        <dbReference type="EMBL" id="NNG21446.1"/>
    </source>
</evidence>
<organism evidence="6 7">
    <name type="scientific">Telluria aromaticivorans</name>
    <dbReference type="NCBI Taxonomy" id="2725995"/>
    <lineage>
        <taxon>Bacteria</taxon>
        <taxon>Pseudomonadati</taxon>
        <taxon>Pseudomonadota</taxon>
        <taxon>Betaproteobacteria</taxon>
        <taxon>Burkholderiales</taxon>
        <taxon>Oxalobacteraceae</taxon>
        <taxon>Telluria group</taxon>
        <taxon>Telluria</taxon>
    </lineage>
</organism>
<gene>
    <name evidence="6" type="ORF">HGB41_00290</name>
</gene>
<name>A0A7Y2NYF7_9BURK</name>
<evidence type="ECO:0000256" key="4">
    <source>
        <dbReference type="SAM" id="Phobius"/>
    </source>
</evidence>
<dbReference type="InterPro" id="IPR036257">
    <property type="entry name" value="Cyt_c_oxidase_su2_TM_sf"/>
</dbReference>
<dbReference type="GO" id="GO:0016020">
    <property type="term" value="C:membrane"/>
    <property type="evidence" value="ECO:0007669"/>
    <property type="project" value="UniProtKB-SubCell"/>
</dbReference>
<dbReference type="InterPro" id="IPR011759">
    <property type="entry name" value="Cyt_c_oxidase_su2_TM_dom"/>
</dbReference>
<protein>
    <recommendedName>
        <fullName evidence="5">Cytochrome oxidase subunit II transmembrane region profile domain-containing protein</fullName>
    </recommendedName>
</protein>
<dbReference type="SUPFAM" id="SSF81464">
    <property type="entry name" value="Cytochrome c oxidase subunit II-like, transmembrane region"/>
    <property type="match status" value="1"/>
</dbReference>
<dbReference type="AlphaFoldDB" id="A0A7Y2NYF7"/>
<evidence type="ECO:0000256" key="2">
    <source>
        <dbReference type="ARBA" id="ARBA00022692"/>
    </source>
</evidence>
<comment type="caution">
    <text evidence="6">The sequence shown here is derived from an EMBL/GenBank/DDBJ whole genome shotgun (WGS) entry which is preliminary data.</text>
</comment>
<keyword evidence="3 4" id="KW-0472">Membrane</keyword>
<accession>A0A7Y2NYF7</accession>
<evidence type="ECO:0000256" key="1">
    <source>
        <dbReference type="ARBA" id="ARBA00004141"/>
    </source>
</evidence>
<dbReference type="Proteomes" id="UP000533905">
    <property type="component" value="Unassembled WGS sequence"/>
</dbReference>
<keyword evidence="2 4" id="KW-0812">Transmembrane</keyword>
<evidence type="ECO:0000313" key="7">
    <source>
        <dbReference type="Proteomes" id="UP000533905"/>
    </source>
</evidence>
<feature type="domain" description="Cytochrome oxidase subunit II transmembrane region profile" evidence="5">
    <location>
        <begin position="40"/>
        <end position="137"/>
    </location>
</feature>
<dbReference type="PROSITE" id="PS50999">
    <property type="entry name" value="COX2_TM"/>
    <property type="match status" value="1"/>
</dbReference>
<dbReference type="EMBL" id="JABAIV010000001">
    <property type="protein sequence ID" value="NNG21446.1"/>
    <property type="molecule type" value="Genomic_DNA"/>
</dbReference>
<feature type="transmembrane region" description="Helical" evidence="4">
    <location>
        <begin position="32"/>
        <end position="50"/>
    </location>
</feature>
<reference evidence="6 7" key="1">
    <citation type="submission" date="2020-04" db="EMBL/GenBank/DDBJ databases">
        <title>Massilia sp. nov., a cold adapted bacteria isolated from Arctic soil.</title>
        <authorList>
            <person name="Son J."/>
            <person name="Ka J.-O."/>
        </authorList>
    </citation>
    <scope>NUCLEOTIDE SEQUENCE [LARGE SCALE GENOMIC DNA]</scope>
    <source>
        <strain evidence="6 7">ML15P13</strain>
    </source>
</reference>
<dbReference type="GO" id="GO:0022900">
    <property type="term" value="P:electron transport chain"/>
    <property type="evidence" value="ECO:0007669"/>
    <property type="project" value="InterPro"/>
</dbReference>
<feature type="transmembrane region" description="Helical" evidence="4">
    <location>
        <begin position="62"/>
        <end position="84"/>
    </location>
</feature>
<proteinExistence type="predicted"/>
<comment type="subcellular location">
    <subcellularLocation>
        <location evidence="1">Membrane</location>
        <topology evidence="1">Multi-pass membrane protein</topology>
    </subcellularLocation>
</comment>
<sequence length="154" mass="16716">MKNINTLQGMTRVPAHAERASTLNHMKSVKRVCAYAMLAMLGGYAIQLMNSVGDISVQEKTVIFFVSAVTLLLAIPIIALNIYFVSRHHASSTTAEYSSARSHSIKQEAVAWVTPIVVVVMLALLGWGITHSLDVYKPVDSKAAPEHVATVARV</sequence>
<keyword evidence="4" id="KW-1133">Transmembrane helix</keyword>
<dbReference type="Gene3D" id="1.10.287.90">
    <property type="match status" value="1"/>
</dbReference>
<evidence type="ECO:0000259" key="5">
    <source>
        <dbReference type="PROSITE" id="PS50999"/>
    </source>
</evidence>
<feature type="transmembrane region" description="Helical" evidence="4">
    <location>
        <begin position="109"/>
        <end position="129"/>
    </location>
</feature>
<dbReference type="RefSeq" id="WP_171079890.1">
    <property type="nucleotide sequence ID" value="NZ_JABAIV010000001.1"/>
</dbReference>
<keyword evidence="7" id="KW-1185">Reference proteome</keyword>
<evidence type="ECO:0000256" key="3">
    <source>
        <dbReference type="ARBA" id="ARBA00023136"/>
    </source>
</evidence>